<evidence type="ECO:0000256" key="14">
    <source>
        <dbReference type="ARBA" id="ARBA00023004"/>
    </source>
</evidence>
<dbReference type="Gene3D" id="1.10.630.10">
    <property type="entry name" value="Cytochrome P450"/>
    <property type="match status" value="1"/>
</dbReference>
<dbReference type="AlphaFoldDB" id="A0A9P5D563"/>
<evidence type="ECO:0000256" key="2">
    <source>
        <dbReference type="ARBA" id="ARBA00001971"/>
    </source>
</evidence>
<evidence type="ECO:0000313" key="17">
    <source>
        <dbReference type="EMBL" id="KAF4122179.1"/>
    </source>
</evidence>
<reference evidence="17" key="1">
    <citation type="submission" date="2020-03" db="EMBL/GenBank/DDBJ databases">
        <title>Site-based positive gene gene selection in Geosmithia morbida across the United States reveals a broad range of putative effectors and factors for local host and environmental adapation.</title>
        <authorList>
            <person name="Onufrak A."/>
            <person name="Murdoch R.W."/>
            <person name="Gazis R."/>
            <person name="Huff M."/>
            <person name="Staton M."/>
            <person name="Klingeman W."/>
            <person name="Hadziabdic D."/>
        </authorList>
    </citation>
    <scope>NUCLEOTIDE SEQUENCE</scope>
    <source>
        <strain evidence="17">1262</strain>
    </source>
</reference>
<gene>
    <name evidence="17" type="ORF">GMORB2_7772</name>
</gene>
<keyword evidence="6 16" id="KW-0349">Heme</keyword>
<evidence type="ECO:0000256" key="3">
    <source>
        <dbReference type="ARBA" id="ARBA00001974"/>
    </source>
</evidence>
<dbReference type="OrthoDB" id="1470350at2759"/>
<sequence>MSEPIPQPRGLPILGNLFDIKPSNTWQSLKNLAEQHGEIFKVNILGKTIVFVAGVDLAGEVCNEKRFRKYVGGPIVEIRYAVHDALFTAFHHEDSWGIAHRIIAPKLSPQTMTGHFAEMRDTAAEMIGKWKKNRIGASSRMTLVDELNRLSLEVTTLTLYGKKLNCLEGPMHPAIQGIENLTSEAVMRPTRPGFVNYLVYGNKFKRATVAMRSYAADLVEHRRQNPTDRDDVLTALMGHKDPETGVGLTDSQVIDEMVSMPIGSSTAPCLLATAVYYLIRNPDVVAKAREEMDRVIGTADFSSEHLPQLAYLEGIVRESLRLGHPAPGFNLEPVPDEGDTSPIQLAGGKYEIAHDQKVILVLAGVNRDPTYFEDPLAFKPERMMGARFDKLPKGASRWYGNGKRECIGKHFAWMWNAVTLGMLIRHVDFELVDPSYDLEKKGMDGWFNVRPIGFEVKARVKS</sequence>
<keyword evidence="9 16" id="KW-0479">Metal-binding</keyword>
<keyword evidence="12" id="KW-0249">Electron transport</keyword>
<comment type="similarity">
    <text evidence="4">In the N-terminal section; belongs to the cytochrome P450 family.</text>
</comment>
<evidence type="ECO:0000256" key="10">
    <source>
        <dbReference type="ARBA" id="ARBA00022827"/>
    </source>
</evidence>
<evidence type="ECO:0000256" key="13">
    <source>
        <dbReference type="ARBA" id="ARBA00023002"/>
    </source>
</evidence>
<comment type="cofactor">
    <cofactor evidence="3">
        <name>FAD</name>
        <dbReference type="ChEBI" id="CHEBI:57692"/>
    </cofactor>
</comment>
<evidence type="ECO:0000256" key="7">
    <source>
        <dbReference type="ARBA" id="ARBA00022630"/>
    </source>
</evidence>
<keyword evidence="15" id="KW-0503">Monooxygenase</keyword>
<keyword evidence="13" id="KW-0560">Oxidoreductase</keyword>
<dbReference type="GO" id="GO:0016705">
    <property type="term" value="F:oxidoreductase activity, acting on paired donors, with incorporation or reduction of molecular oxygen"/>
    <property type="evidence" value="ECO:0007669"/>
    <property type="project" value="InterPro"/>
</dbReference>
<protein>
    <submittedName>
        <fullName evidence="17">Cytochrome P450</fullName>
    </submittedName>
</protein>
<evidence type="ECO:0000256" key="8">
    <source>
        <dbReference type="ARBA" id="ARBA00022643"/>
    </source>
</evidence>
<comment type="cofactor">
    <cofactor evidence="1">
        <name>FMN</name>
        <dbReference type="ChEBI" id="CHEBI:58210"/>
    </cofactor>
</comment>
<evidence type="ECO:0000256" key="1">
    <source>
        <dbReference type="ARBA" id="ARBA00001917"/>
    </source>
</evidence>
<name>A0A9P5D563_9HYPO</name>
<comment type="caution">
    <text evidence="17">The sequence shown here is derived from an EMBL/GenBank/DDBJ whole genome shotgun (WGS) entry which is preliminary data.</text>
</comment>
<dbReference type="PRINTS" id="PR00463">
    <property type="entry name" value="EP450I"/>
</dbReference>
<keyword evidence="14 16" id="KW-0408">Iron</keyword>
<evidence type="ECO:0000256" key="16">
    <source>
        <dbReference type="PIRSR" id="PIRSR602401-1"/>
    </source>
</evidence>
<dbReference type="InterPro" id="IPR002401">
    <property type="entry name" value="Cyt_P450_E_grp-I"/>
</dbReference>
<dbReference type="EMBL" id="JAANYQ010000010">
    <property type="protein sequence ID" value="KAF4122179.1"/>
    <property type="molecule type" value="Genomic_DNA"/>
</dbReference>
<evidence type="ECO:0000256" key="9">
    <source>
        <dbReference type="ARBA" id="ARBA00022723"/>
    </source>
</evidence>
<organism evidence="17 18">
    <name type="scientific">Geosmithia morbida</name>
    <dbReference type="NCBI Taxonomy" id="1094350"/>
    <lineage>
        <taxon>Eukaryota</taxon>
        <taxon>Fungi</taxon>
        <taxon>Dikarya</taxon>
        <taxon>Ascomycota</taxon>
        <taxon>Pezizomycotina</taxon>
        <taxon>Sordariomycetes</taxon>
        <taxon>Hypocreomycetidae</taxon>
        <taxon>Hypocreales</taxon>
        <taxon>Bionectriaceae</taxon>
        <taxon>Geosmithia</taxon>
    </lineage>
</organism>
<keyword evidence="18" id="KW-1185">Reference proteome</keyword>
<dbReference type="InterPro" id="IPR050121">
    <property type="entry name" value="Cytochrome_P450_monoxygenase"/>
</dbReference>
<evidence type="ECO:0000256" key="6">
    <source>
        <dbReference type="ARBA" id="ARBA00022617"/>
    </source>
</evidence>
<dbReference type="PANTHER" id="PTHR24305">
    <property type="entry name" value="CYTOCHROME P450"/>
    <property type="match status" value="1"/>
</dbReference>
<evidence type="ECO:0000313" key="18">
    <source>
        <dbReference type="Proteomes" id="UP000749293"/>
    </source>
</evidence>
<keyword evidence="5" id="KW-0813">Transport</keyword>
<dbReference type="RefSeq" id="XP_035320831.1">
    <property type="nucleotide sequence ID" value="XM_035469737.1"/>
</dbReference>
<evidence type="ECO:0000256" key="15">
    <source>
        <dbReference type="ARBA" id="ARBA00023033"/>
    </source>
</evidence>
<comment type="cofactor">
    <cofactor evidence="2 16">
        <name>heme</name>
        <dbReference type="ChEBI" id="CHEBI:30413"/>
    </cofactor>
</comment>
<dbReference type="InterPro" id="IPR001128">
    <property type="entry name" value="Cyt_P450"/>
</dbReference>
<accession>A0A9P5D563</accession>
<dbReference type="GO" id="GO:0020037">
    <property type="term" value="F:heme binding"/>
    <property type="evidence" value="ECO:0007669"/>
    <property type="project" value="InterPro"/>
</dbReference>
<dbReference type="PANTHER" id="PTHR24305:SF108">
    <property type="entry name" value="P450, PUTATIVE (EUROFUNG)-RELATED"/>
    <property type="match status" value="1"/>
</dbReference>
<keyword evidence="11" id="KW-0521">NADP</keyword>
<feature type="binding site" description="axial binding residue" evidence="16">
    <location>
        <position position="406"/>
    </location>
    <ligand>
        <name>heme</name>
        <dbReference type="ChEBI" id="CHEBI:30413"/>
    </ligand>
    <ligandPart>
        <name>Fe</name>
        <dbReference type="ChEBI" id="CHEBI:18248"/>
    </ligandPart>
</feature>
<dbReference type="GeneID" id="55973995"/>
<dbReference type="GO" id="GO:0005506">
    <property type="term" value="F:iron ion binding"/>
    <property type="evidence" value="ECO:0007669"/>
    <property type="project" value="InterPro"/>
</dbReference>
<evidence type="ECO:0000256" key="4">
    <source>
        <dbReference type="ARBA" id="ARBA00010018"/>
    </source>
</evidence>
<proteinExistence type="inferred from homology"/>
<dbReference type="Proteomes" id="UP000749293">
    <property type="component" value="Unassembled WGS sequence"/>
</dbReference>
<keyword evidence="8" id="KW-0288">FMN</keyword>
<evidence type="ECO:0000256" key="11">
    <source>
        <dbReference type="ARBA" id="ARBA00022857"/>
    </source>
</evidence>
<evidence type="ECO:0000256" key="5">
    <source>
        <dbReference type="ARBA" id="ARBA00022448"/>
    </source>
</evidence>
<dbReference type="Pfam" id="PF00067">
    <property type="entry name" value="p450"/>
    <property type="match status" value="1"/>
</dbReference>
<evidence type="ECO:0000256" key="12">
    <source>
        <dbReference type="ARBA" id="ARBA00022982"/>
    </source>
</evidence>
<keyword evidence="7" id="KW-0285">Flavoprotein</keyword>
<dbReference type="InterPro" id="IPR036396">
    <property type="entry name" value="Cyt_P450_sf"/>
</dbReference>
<dbReference type="SUPFAM" id="SSF48264">
    <property type="entry name" value="Cytochrome P450"/>
    <property type="match status" value="1"/>
</dbReference>
<keyword evidence="10" id="KW-0274">FAD</keyword>
<dbReference type="GO" id="GO:0004497">
    <property type="term" value="F:monooxygenase activity"/>
    <property type="evidence" value="ECO:0007669"/>
    <property type="project" value="UniProtKB-KW"/>
</dbReference>
<dbReference type="FunFam" id="1.10.630.10:FF:000040">
    <property type="entry name" value="Bifunctional cytochrome P450/NADPH--P450 reductase"/>
    <property type="match status" value="1"/>
</dbReference>